<dbReference type="EMBL" id="LZDL01000018">
    <property type="protein sequence ID" value="OBX47008.1"/>
    <property type="molecule type" value="Genomic_DNA"/>
</dbReference>
<dbReference type="AlphaFoldDB" id="A0A1B8PEV3"/>
<comment type="caution">
    <text evidence="1">The sequence shown here is derived from an EMBL/GenBank/DDBJ whole genome shotgun (WGS) entry which is preliminary data.</text>
</comment>
<accession>A0A1B8PEV3</accession>
<reference evidence="1 2" key="1">
    <citation type="submission" date="2016-06" db="EMBL/GenBank/DDBJ databases">
        <title>Draft genome of Haemophilus haemolyticus CCUG 24149.</title>
        <authorList>
            <person name="Engstrom-Jakobsson H."/>
            <person name="Salva-Serra F."/>
            <person name="Thorell K."/>
            <person name="Gonzales-Siles L."/>
            <person name="Karlsson R."/>
            <person name="Boulund F."/>
            <person name="Engstrand L."/>
            <person name="Kristiansson E."/>
            <person name="Moore E."/>
        </authorList>
    </citation>
    <scope>NUCLEOTIDE SEQUENCE [LARGE SCALE GENOMIC DNA]</scope>
    <source>
        <strain evidence="1 2">CCUG 24149</strain>
    </source>
</reference>
<name>A0A1B8PEV3_HAEHA</name>
<protein>
    <submittedName>
        <fullName evidence="1">Uncharacterized protein</fullName>
    </submittedName>
</protein>
<dbReference type="RefSeq" id="WP_065246320.1">
    <property type="nucleotide sequence ID" value="NZ_LZDL01000018.1"/>
</dbReference>
<gene>
    <name evidence="1" type="ORF">A9Z62_09180</name>
</gene>
<proteinExistence type="predicted"/>
<evidence type="ECO:0000313" key="2">
    <source>
        <dbReference type="Proteomes" id="UP000092611"/>
    </source>
</evidence>
<evidence type="ECO:0000313" key="1">
    <source>
        <dbReference type="EMBL" id="OBX47008.1"/>
    </source>
</evidence>
<organism evidence="1 2">
    <name type="scientific">Haemophilus haemolyticus</name>
    <dbReference type="NCBI Taxonomy" id="726"/>
    <lineage>
        <taxon>Bacteria</taxon>
        <taxon>Pseudomonadati</taxon>
        <taxon>Pseudomonadota</taxon>
        <taxon>Gammaproteobacteria</taxon>
        <taxon>Pasteurellales</taxon>
        <taxon>Pasteurellaceae</taxon>
        <taxon>Haemophilus</taxon>
    </lineage>
</organism>
<sequence>MTKFVELDVVIPVLSNNQKLVGIRRKTIFVNVDNISYFEPIQVAYPQKVDKQNMYYEFYKNIIDRKILEDANLCDLNNYSELQIEFERMPLYTDQFMRGVSDLGFTKGCIIYFKSGLNPLGYDKPVYAITSVNELVK</sequence>
<dbReference type="Proteomes" id="UP000092611">
    <property type="component" value="Unassembled WGS sequence"/>
</dbReference>